<reference evidence="2 3" key="1">
    <citation type="submission" date="2016-04" db="EMBL/GenBank/DDBJ databases">
        <title>The genome of Intoshia linei affirms orthonectids as highly simplified spiralians.</title>
        <authorList>
            <person name="Mikhailov K.V."/>
            <person name="Slusarev G.S."/>
            <person name="Nikitin M.A."/>
            <person name="Logacheva M.D."/>
            <person name="Penin A."/>
            <person name="Aleoshin V."/>
            <person name="Panchin Y.V."/>
        </authorList>
    </citation>
    <scope>NUCLEOTIDE SEQUENCE [LARGE SCALE GENOMIC DNA]</scope>
    <source>
        <strain evidence="2">Intl2013</strain>
        <tissue evidence="2">Whole animal</tissue>
    </source>
</reference>
<name>A0A177BDB0_9BILA</name>
<proteinExistence type="predicted"/>
<feature type="transmembrane region" description="Helical" evidence="1">
    <location>
        <begin position="130"/>
        <end position="149"/>
    </location>
</feature>
<gene>
    <name evidence="2" type="ORF">A3Q56_00719</name>
</gene>
<dbReference type="AlphaFoldDB" id="A0A177BDB0"/>
<keyword evidence="3" id="KW-1185">Reference proteome</keyword>
<feature type="non-terminal residue" evidence="2">
    <location>
        <position position="462"/>
    </location>
</feature>
<dbReference type="Proteomes" id="UP000078046">
    <property type="component" value="Unassembled WGS sequence"/>
</dbReference>
<organism evidence="2 3">
    <name type="scientific">Intoshia linei</name>
    <dbReference type="NCBI Taxonomy" id="1819745"/>
    <lineage>
        <taxon>Eukaryota</taxon>
        <taxon>Metazoa</taxon>
        <taxon>Spiralia</taxon>
        <taxon>Lophotrochozoa</taxon>
        <taxon>Mesozoa</taxon>
        <taxon>Orthonectida</taxon>
        <taxon>Rhopaluridae</taxon>
        <taxon>Intoshia</taxon>
    </lineage>
</organism>
<comment type="caution">
    <text evidence="2">The sequence shown here is derived from an EMBL/GenBank/DDBJ whole genome shotgun (WGS) entry which is preliminary data.</text>
</comment>
<evidence type="ECO:0000313" key="2">
    <source>
        <dbReference type="EMBL" id="OAF71514.1"/>
    </source>
</evidence>
<keyword evidence="1" id="KW-1133">Transmembrane helix</keyword>
<dbReference type="EMBL" id="LWCA01000044">
    <property type="protein sequence ID" value="OAF71514.1"/>
    <property type="molecule type" value="Genomic_DNA"/>
</dbReference>
<evidence type="ECO:0000256" key="1">
    <source>
        <dbReference type="SAM" id="Phobius"/>
    </source>
</evidence>
<keyword evidence="1" id="KW-0812">Transmembrane</keyword>
<evidence type="ECO:0000313" key="3">
    <source>
        <dbReference type="Proteomes" id="UP000078046"/>
    </source>
</evidence>
<sequence length="462" mass="53962">MSQNSSKKCNCSNLYEENLLNNREACTFKPNQCKNFYDKDIIYNFNQCTSQSPIYCTDTLNEPNQTYTCRQLNEMFTQKREKIIKNHNKNYTHHDINCNTLKSNKEISFFTKKKIESKKKPFFKITTKNFLIFIVTIILIAFTFGILYATSTNMENQYPILTMKLNLNVNDINTQISKCVLLNKEKKIVTFKKEGIYFLYISTIIINSINDKYKENYYVKNERTISFKILKNNVSNFKEIFTQLDYESDYTINNIFNSNNKKNVLERNYYSRNSILNITNLKQSITFVILDNYSHKYEKFEDNTIIMKNFVAYSPNLGSSYFFLEYIKNIDKVGAVDITPDISFTNGRYISILNNKSSGLYLVHLSIDATKNADISACLIKGGSKEKYCISRKTMYESNYRIFMIHISLNEILSYDINNYVNIQHAACTAYRYSNINSIAFSVVGTGIKFGYIEFHKSNINS</sequence>
<protein>
    <submittedName>
        <fullName evidence="2">Uncharacterized protein</fullName>
    </submittedName>
</protein>
<keyword evidence="1" id="KW-0472">Membrane</keyword>
<accession>A0A177BDB0</accession>